<dbReference type="Pfam" id="PF23562">
    <property type="entry name" value="AMP-binding_C_3"/>
    <property type="match status" value="1"/>
</dbReference>
<feature type="domain" description="Carrier" evidence="3">
    <location>
        <begin position="550"/>
        <end position="628"/>
    </location>
</feature>
<dbReference type="SUPFAM" id="SSF47336">
    <property type="entry name" value="ACP-like"/>
    <property type="match status" value="1"/>
</dbReference>
<dbReference type="Gene3D" id="1.10.1200.10">
    <property type="entry name" value="ACP-like"/>
    <property type="match status" value="1"/>
</dbReference>
<keyword evidence="2" id="KW-0597">Phosphoprotein</keyword>
<gene>
    <name evidence="4" type="ORF">yc1106_02956</name>
</gene>
<evidence type="ECO:0000313" key="4">
    <source>
        <dbReference type="EMBL" id="USP75682.1"/>
    </source>
</evidence>
<dbReference type="SUPFAM" id="SSF51735">
    <property type="entry name" value="NAD(P)-binding Rossmann-fold domains"/>
    <property type="match status" value="1"/>
</dbReference>
<dbReference type="InterPro" id="IPR000873">
    <property type="entry name" value="AMP-dep_synth/lig_dom"/>
</dbReference>
<dbReference type="InterPro" id="IPR009081">
    <property type="entry name" value="PP-bd_ACP"/>
</dbReference>
<dbReference type="AlphaFoldDB" id="A0A9Q9DQK1"/>
<organism evidence="4 5">
    <name type="scientific">Curvularia clavata</name>
    <dbReference type="NCBI Taxonomy" id="95742"/>
    <lineage>
        <taxon>Eukaryota</taxon>
        <taxon>Fungi</taxon>
        <taxon>Dikarya</taxon>
        <taxon>Ascomycota</taxon>
        <taxon>Pezizomycotina</taxon>
        <taxon>Dothideomycetes</taxon>
        <taxon>Pleosporomycetidae</taxon>
        <taxon>Pleosporales</taxon>
        <taxon>Pleosporineae</taxon>
        <taxon>Pleosporaceae</taxon>
        <taxon>Curvularia</taxon>
    </lineage>
</organism>
<dbReference type="Pfam" id="PF00501">
    <property type="entry name" value="AMP-binding"/>
    <property type="match status" value="1"/>
</dbReference>
<dbReference type="PROSITE" id="PS00012">
    <property type="entry name" value="PHOSPHOPANTETHEINE"/>
    <property type="match status" value="1"/>
</dbReference>
<evidence type="ECO:0000256" key="2">
    <source>
        <dbReference type="ARBA" id="ARBA00022553"/>
    </source>
</evidence>
<evidence type="ECO:0000256" key="1">
    <source>
        <dbReference type="ARBA" id="ARBA00022450"/>
    </source>
</evidence>
<dbReference type="EMBL" id="CP089275">
    <property type="protein sequence ID" value="USP75682.1"/>
    <property type="molecule type" value="Genomic_DNA"/>
</dbReference>
<dbReference type="InterPro" id="IPR006162">
    <property type="entry name" value="Ppantetheine_attach_site"/>
</dbReference>
<dbReference type="InterPro" id="IPR042099">
    <property type="entry name" value="ANL_N_sf"/>
</dbReference>
<dbReference type="InterPro" id="IPR020845">
    <property type="entry name" value="AMP-binding_CS"/>
</dbReference>
<proteinExistence type="predicted"/>
<dbReference type="VEuPathDB" id="FungiDB:yc1106_02956"/>
<dbReference type="Gene3D" id="3.40.50.12780">
    <property type="entry name" value="N-terminal domain of ligase-like"/>
    <property type="match status" value="1"/>
</dbReference>
<dbReference type="InterPro" id="IPR013120">
    <property type="entry name" value="FAR_NAD-bd"/>
</dbReference>
<dbReference type="OrthoDB" id="429813at2759"/>
<dbReference type="Proteomes" id="UP001056012">
    <property type="component" value="Chromosome 2"/>
</dbReference>
<protein>
    <recommendedName>
        <fullName evidence="3">Carrier domain-containing protein</fullName>
    </recommendedName>
</protein>
<reference evidence="4" key="1">
    <citation type="submission" date="2021-12" db="EMBL/GenBank/DDBJ databases">
        <title>Curvularia clavata genome.</title>
        <authorList>
            <person name="Cao Y."/>
        </authorList>
    </citation>
    <scope>NUCLEOTIDE SEQUENCE</scope>
    <source>
        <strain evidence="4">Yc1106</strain>
    </source>
</reference>
<dbReference type="PROSITE" id="PS00455">
    <property type="entry name" value="AMP_BINDING"/>
    <property type="match status" value="1"/>
</dbReference>
<evidence type="ECO:0000313" key="5">
    <source>
        <dbReference type="Proteomes" id="UP001056012"/>
    </source>
</evidence>
<sequence>MSSVEQHPEQRMAVPDYIDAARDSVPRSTFAIVPRSPSNVSEGWNHVTFEDVARAVDKMAHWIETTCGIAEQIGQTFGYMGANDLRYFVVFAASMKTGYIPLFTSPRNSLDGQISLVENTACTVFLTTSDTKTAVEAIQKAVPGLKVYCVPTSDEVFDYNQPIKRYPGRHRRDATAPTLILHTSGSTGLPKPIRLTVGGLNTMYAHGQLGPENGTERVCKILFTDPRPLIAPVPFFHAMGILIGLRPIMFWNPIVQLPAGKLLSADLVIDVIESVHPKLGQFSPSIIEDMAATERGLQALSKLDHLFFGGAPLAEEIGDKVCRLTKLTNTIGSTEVFMMDVLLPSVPEEWAFFNFGSASNVIMEAAEDDTYEMVIKPKDIKYQAIFYTFPGIQEWRTKDLFKRHPSKPHLWKYSGRRDDVIVLSNGEKFNPVQMEKTIESHPRIKGALVVGHGKFQAGLLIEPNAMQDANTDIPTLIDEIWPIVEKANQYAPGHARIYRSKVAVVSDQKAFIRAAKGSTVRQRTVEAFDEEIEAMYADEGYVSDPSQDTFSLSDMKTKINAIFSCSLPSFHENTTNDTDIFSLGVDSLDVLTLTKALKKAVPGANINLSTIYKNPTVNRLATALSQGTHSSDAVLAEPLTREEKLAAMVRKYTKGMVRPSWTNKAPPVKRPSKQTFILTGSTGGLGTHIIAQLLKNQDVEKIYCLNRSENAYDRQKEALTKYHNAEADLSKAEFLKTDFSIEKFGLSDESYARLLEEATVFIHNAWAVDFNLSLESYEETHIAGTCRTVNFALESHHDAPIVFISSIASVANWGNIAQDRSGVPESVTTLFDGSLTLPQGYAESKFVAAQILATASHRLGIRTAIVRAGQLAGPSTDAGGAAWNKREWLPTIVHTSKIFKKLPRNLGNMEQVDWVCMDTAAGTVIDIATATSSGHEATEVYNLVNPHTTTWSRLYPVIQTSLQETGVDVEIVDYDDWLNELASIPQTRENAERVPGLKLLDFYEGMRPDTGIGLPKLDTRRAEAVSRMLRDGQGIDEAVMRKWMTQWAF</sequence>
<evidence type="ECO:0000259" key="3">
    <source>
        <dbReference type="PROSITE" id="PS50075"/>
    </source>
</evidence>
<dbReference type="PANTHER" id="PTHR43439">
    <property type="entry name" value="PHENYLACETATE-COENZYME A LIGASE"/>
    <property type="match status" value="1"/>
</dbReference>
<dbReference type="PROSITE" id="PS50075">
    <property type="entry name" value="CARRIER"/>
    <property type="match status" value="1"/>
</dbReference>
<dbReference type="SUPFAM" id="SSF56801">
    <property type="entry name" value="Acetyl-CoA synthetase-like"/>
    <property type="match status" value="1"/>
</dbReference>
<keyword evidence="5" id="KW-1185">Reference proteome</keyword>
<dbReference type="PANTHER" id="PTHR43439:SF2">
    <property type="entry name" value="ENZYME, PUTATIVE (JCVI)-RELATED"/>
    <property type="match status" value="1"/>
</dbReference>
<dbReference type="Pfam" id="PF07993">
    <property type="entry name" value="NAD_binding_4"/>
    <property type="match status" value="1"/>
</dbReference>
<dbReference type="Pfam" id="PF00550">
    <property type="entry name" value="PP-binding"/>
    <property type="match status" value="1"/>
</dbReference>
<dbReference type="Gene3D" id="3.40.50.720">
    <property type="entry name" value="NAD(P)-binding Rossmann-like Domain"/>
    <property type="match status" value="1"/>
</dbReference>
<accession>A0A9Q9DQK1</accession>
<dbReference type="InterPro" id="IPR036291">
    <property type="entry name" value="NAD(P)-bd_dom_sf"/>
</dbReference>
<name>A0A9Q9DQK1_CURCL</name>
<dbReference type="InterPro" id="IPR051414">
    <property type="entry name" value="Adenylate-forming_Reductase"/>
</dbReference>
<dbReference type="InterPro" id="IPR036736">
    <property type="entry name" value="ACP-like_sf"/>
</dbReference>
<keyword evidence="1" id="KW-0596">Phosphopantetheine</keyword>